<evidence type="ECO:0000313" key="4">
    <source>
        <dbReference type="Proteomes" id="UP001161017"/>
    </source>
</evidence>
<dbReference type="Proteomes" id="UP001161017">
    <property type="component" value="Unassembled WGS sequence"/>
</dbReference>
<name>A0AA43QRJ6_9LECA</name>
<dbReference type="EMBL" id="JAPUFD010000014">
    <property type="protein sequence ID" value="MDI1491232.1"/>
    <property type="molecule type" value="Genomic_DNA"/>
</dbReference>
<dbReference type="SUPFAM" id="SSF52540">
    <property type="entry name" value="P-loop containing nucleoside triphosphate hydrolases"/>
    <property type="match status" value="1"/>
</dbReference>
<dbReference type="Pfam" id="PF13087">
    <property type="entry name" value="AAA_12"/>
    <property type="match status" value="1"/>
</dbReference>
<dbReference type="InterPro" id="IPR027417">
    <property type="entry name" value="P-loop_NTPase"/>
</dbReference>
<comment type="caution">
    <text evidence="3">The sequence shown here is derived from an EMBL/GenBank/DDBJ whole genome shotgun (WGS) entry which is preliminary data.</text>
</comment>
<evidence type="ECO:0000256" key="1">
    <source>
        <dbReference type="SAM" id="MobiDB-lite"/>
    </source>
</evidence>
<proteinExistence type="predicted"/>
<feature type="region of interest" description="Disordered" evidence="1">
    <location>
        <begin position="270"/>
        <end position="294"/>
    </location>
</feature>
<dbReference type="Gene3D" id="3.40.50.300">
    <property type="entry name" value="P-loop containing nucleotide triphosphate hydrolases"/>
    <property type="match status" value="1"/>
</dbReference>
<evidence type="ECO:0000313" key="3">
    <source>
        <dbReference type="EMBL" id="MDI1491232.1"/>
    </source>
</evidence>
<gene>
    <name evidence="3" type="ORF">OHK93_002439</name>
</gene>
<organism evidence="3 4">
    <name type="scientific">Ramalina farinacea</name>
    <dbReference type="NCBI Taxonomy" id="258253"/>
    <lineage>
        <taxon>Eukaryota</taxon>
        <taxon>Fungi</taxon>
        <taxon>Dikarya</taxon>
        <taxon>Ascomycota</taxon>
        <taxon>Pezizomycotina</taxon>
        <taxon>Lecanoromycetes</taxon>
        <taxon>OSLEUM clade</taxon>
        <taxon>Lecanoromycetidae</taxon>
        <taxon>Lecanorales</taxon>
        <taxon>Lecanorineae</taxon>
        <taxon>Ramalinaceae</taxon>
        <taxon>Ramalina</taxon>
    </lineage>
</organism>
<feature type="domain" description="DNA2/NAM7 helicase-like C-terminal" evidence="2">
    <location>
        <begin position="185"/>
        <end position="264"/>
    </location>
</feature>
<feature type="compositionally biased region" description="Basic and acidic residues" evidence="1">
    <location>
        <begin position="274"/>
        <end position="287"/>
    </location>
</feature>
<dbReference type="InterPro" id="IPR041679">
    <property type="entry name" value="DNA2/NAM7-like_C"/>
</dbReference>
<accession>A0AA43QRJ6</accession>
<reference evidence="3" key="1">
    <citation type="journal article" date="2023" name="Genome Biol. Evol.">
        <title>First Whole Genome Sequence and Flow Cytometry Genome Size Data for the Lichen-Forming Fungus Ramalina farinacea (Ascomycota).</title>
        <authorList>
            <person name="Llewellyn T."/>
            <person name="Mian S."/>
            <person name="Hill R."/>
            <person name="Leitch I.J."/>
            <person name="Gaya E."/>
        </authorList>
    </citation>
    <scope>NUCLEOTIDE SEQUENCE</scope>
    <source>
        <strain evidence="3">LIQ254RAFAR</strain>
    </source>
</reference>
<sequence length="359" mass="39209">MSTTRQDQIQEALRAVKLRRTNKPRVANDLARYAVPGDASNARAHGKGHLRKRLPRATNNLEVGYGFDEEYRTEKAVRKQQPLSKIKDYSLYDDLRPGLKLSSPDSSGVTYERTSANHGFTGQLGAEFGDSDIALCKLVLLSYLTELTHGHASIACGANVSALAGLALVPSAARATRGSLAAVAAQHHNLTEATIVTRLVLAIKAAGFAEEDIAVLTGYSAQVKVLTREGNQNAWSSVRIPDVHSSQGSEAKFLIISLVSKKGRATLVGNRSRVKAESKKRNAHGEQQDQDDEEITEVAKKENYIPDVFDRVILNKAQKAKSDYTLTHRSIATLRAKQVNLLTATPMIDRPLDLLGRNH</sequence>
<protein>
    <recommendedName>
        <fullName evidence="2">DNA2/NAM7 helicase-like C-terminal domain-containing protein</fullName>
    </recommendedName>
</protein>
<evidence type="ECO:0000259" key="2">
    <source>
        <dbReference type="Pfam" id="PF13087"/>
    </source>
</evidence>
<keyword evidence="4" id="KW-1185">Reference proteome</keyword>
<dbReference type="AlphaFoldDB" id="A0AA43QRJ6"/>